<reference evidence="8 9" key="1">
    <citation type="submission" date="2021-01" db="EMBL/GenBank/DDBJ databases">
        <title>Genomics of switchgrass bacterial isolates.</title>
        <authorList>
            <person name="Shade A."/>
        </authorList>
    </citation>
    <scope>NUCLEOTIDE SEQUENCE [LARGE SCALE GENOMIC DNA]</scope>
    <source>
        <strain evidence="8 9">PvP111</strain>
    </source>
</reference>
<evidence type="ECO:0000256" key="1">
    <source>
        <dbReference type="ARBA" id="ARBA00004948"/>
    </source>
</evidence>
<evidence type="ECO:0000256" key="4">
    <source>
        <dbReference type="ARBA" id="ARBA00049872"/>
    </source>
</evidence>
<gene>
    <name evidence="8" type="ORF">JOE42_003114</name>
</gene>
<evidence type="ECO:0000256" key="3">
    <source>
        <dbReference type="ARBA" id="ARBA00023002"/>
    </source>
</evidence>
<dbReference type="Proteomes" id="UP000703038">
    <property type="component" value="Unassembled WGS sequence"/>
</dbReference>
<proteinExistence type="predicted"/>
<evidence type="ECO:0000256" key="6">
    <source>
        <dbReference type="SAM" id="SignalP"/>
    </source>
</evidence>
<evidence type="ECO:0000313" key="9">
    <source>
        <dbReference type="Proteomes" id="UP000703038"/>
    </source>
</evidence>
<dbReference type="RefSeq" id="WP_204869201.1">
    <property type="nucleotide sequence ID" value="NZ_JAFBBK010000001.1"/>
</dbReference>
<dbReference type="EC" id="1.4.3.19" evidence="5"/>
<dbReference type="Pfam" id="PF01266">
    <property type="entry name" value="DAO"/>
    <property type="match status" value="1"/>
</dbReference>
<accession>A0ABS2KWT4</accession>
<comment type="catalytic activity">
    <reaction evidence="4">
        <text>glycine + O2 + H2O = glyoxylate + H2O2 + NH4(+)</text>
        <dbReference type="Rhea" id="RHEA:11532"/>
        <dbReference type="ChEBI" id="CHEBI:15377"/>
        <dbReference type="ChEBI" id="CHEBI:15379"/>
        <dbReference type="ChEBI" id="CHEBI:16240"/>
        <dbReference type="ChEBI" id="CHEBI:28938"/>
        <dbReference type="ChEBI" id="CHEBI:36655"/>
        <dbReference type="ChEBI" id="CHEBI:57305"/>
        <dbReference type="EC" id="1.4.3.19"/>
    </reaction>
</comment>
<dbReference type="SUPFAM" id="SSF51971">
    <property type="entry name" value="Nucleotide-binding domain"/>
    <property type="match status" value="1"/>
</dbReference>
<keyword evidence="2" id="KW-0784">Thiamine biosynthesis</keyword>
<organism evidence="8 9">
    <name type="scientific">Rhodococcoides corynebacterioides</name>
    <dbReference type="NCBI Taxonomy" id="53972"/>
    <lineage>
        <taxon>Bacteria</taxon>
        <taxon>Bacillati</taxon>
        <taxon>Actinomycetota</taxon>
        <taxon>Actinomycetes</taxon>
        <taxon>Mycobacteriales</taxon>
        <taxon>Nocardiaceae</taxon>
        <taxon>Rhodococcoides</taxon>
    </lineage>
</organism>
<evidence type="ECO:0000256" key="5">
    <source>
        <dbReference type="ARBA" id="ARBA00050018"/>
    </source>
</evidence>
<comment type="caution">
    <text evidence="8">The sequence shown here is derived from an EMBL/GenBank/DDBJ whole genome shotgun (WGS) entry which is preliminary data.</text>
</comment>
<sequence length="364" mass="37551">MQRSVSVVGGGVIGLFCARAAAAAGWSVTLHDPTFGARAVGDGAASWVAGGMLAPLSEGWPGEHALLALGSASLRRWHDPVLRADLAGRGVVVSSGSLTVAFDSADAADLRTVADWVGAQGHDLEILSRSEVRTLEPSLSPRVRLGLSAPGELSVDNRALVLALESAVRDRGVQIIRAPVTDLDALTTDRVVVAAGWSTSRLLPGVPVRPVKGEILRLRARSGSASAPTRTVRASVNGRAVYLVPRGDGLVVGATQYEHGDDTAVTVAGVRDLLADAEAVFPAVGDYELAETAAGLRPGSPDNIPVVGRLDDRVVVAAGHGRNGVLLAPVTADAVVAELEGEPLAEAACALPERFPSLTRTRAR</sequence>
<name>A0ABS2KWT4_9NOCA</name>
<dbReference type="SUPFAM" id="SSF54373">
    <property type="entry name" value="FAD-linked reductases, C-terminal domain"/>
    <property type="match status" value="1"/>
</dbReference>
<evidence type="ECO:0000256" key="2">
    <source>
        <dbReference type="ARBA" id="ARBA00022977"/>
    </source>
</evidence>
<dbReference type="GO" id="GO:0043799">
    <property type="term" value="F:glycine oxidase activity"/>
    <property type="evidence" value="ECO:0007669"/>
    <property type="project" value="UniProtKB-EC"/>
</dbReference>
<dbReference type="InterPro" id="IPR012727">
    <property type="entry name" value="Gly_oxidase_ThiO"/>
</dbReference>
<protein>
    <recommendedName>
        <fullName evidence="5">glycine oxidase</fullName>
        <ecNumber evidence="5">1.4.3.19</ecNumber>
    </recommendedName>
</protein>
<dbReference type="EMBL" id="JAFBBK010000001">
    <property type="protein sequence ID" value="MBM7416381.1"/>
    <property type="molecule type" value="Genomic_DNA"/>
</dbReference>
<keyword evidence="3 8" id="KW-0560">Oxidoreductase</keyword>
<feature type="domain" description="FAD dependent oxidoreductase" evidence="7">
    <location>
        <begin position="5"/>
        <end position="336"/>
    </location>
</feature>
<dbReference type="InterPro" id="IPR036188">
    <property type="entry name" value="FAD/NAD-bd_sf"/>
</dbReference>
<keyword evidence="6" id="KW-0732">Signal</keyword>
<evidence type="ECO:0000313" key="8">
    <source>
        <dbReference type="EMBL" id="MBM7416381.1"/>
    </source>
</evidence>
<feature type="chain" id="PRO_5046780853" description="glycine oxidase" evidence="6">
    <location>
        <begin position="24"/>
        <end position="364"/>
    </location>
</feature>
<evidence type="ECO:0000259" key="7">
    <source>
        <dbReference type="Pfam" id="PF01266"/>
    </source>
</evidence>
<dbReference type="Gene3D" id="3.50.50.60">
    <property type="entry name" value="FAD/NAD(P)-binding domain"/>
    <property type="match status" value="1"/>
</dbReference>
<feature type="signal peptide" evidence="6">
    <location>
        <begin position="1"/>
        <end position="23"/>
    </location>
</feature>
<dbReference type="Gene3D" id="3.30.9.10">
    <property type="entry name" value="D-Amino Acid Oxidase, subunit A, domain 2"/>
    <property type="match status" value="1"/>
</dbReference>
<keyword evidence="9" id="KW-1185">Reference proteome</keyword>
<dbReference type="NCBIfam" id="TIGR02352">
    <property type="entry name" value="thiamin_ThiO"/>
    <property type="match status" value="1"/>
</dbReference>
<dbReference type="PANTHER" id="PTHR13847">
    <property type="entry name" value="SARCOSINE DEHYDROGENASE-RELATED"/>
    <property type="match status" value="1"/>
</dbReference>
<dbReference type="InterPro" id="IPR006076">
    <property type="entry name" value="FAD-dep_OxRdtase"/>
</dbReference>
<dbReference type="PANTHER" id="PTHR13847:SF289">
    <property type="entry name" value="GLYCINE OXIDASE"/>
    <property type="match status" value="1"/>
</dbReference>
<comment type="pathway">
    <text evidence="1">Cofactor biosynthesis; thiamine diphosphate biosynthesis.</text>
</comment>